<dbReference type="PANTHER" id="PTHR12526:SF627">
    <property type="entry name" value="D-RHAMNOSYLTRANSFERASE WBPZ"/>
    <property type="match status" value="1"/>
</dbReference>
<sequence length="382" mass="42630">MTIAVISMIRTPWGGSEELWYEMAKAALAKGIKLVHLSYETKTVHPKIKELQQLGMKEIVRPGYVNAQASPIVRFLQIGVNFIRKKLTNPYAAVFRYQPAIILYNGTCYSIENEQELLRHIRPEHRFFIIGHLNSEGNETLPAPALERVRRAYALCRKVFFVSKRNLQVAEQQLGVTLTNSAIIRNPVNLPDLSVIPYPSLPVTHFATIGNLSVIHKGQDLLLRALAAPVWRNRNWVLNIYGTGIDAGMLAGLASDLGIADKVVLRGHTNDIRKVWQNNHLLLLPSRLEGMPLVVVEAMLCGRTCVATDVGGISEWVEDGVTGFIAPKAATADFEQALERAWQQRQHWPAMGIAARNQALRLYDPHAGATLLDLLITTTDDR</sequence>
<dbReference type="PANTHER" id="PTHR12526">
    <property type="entry name" value="GLYCOSYLTRANSFERASE"/>
    <property type="match status" value="1"/>
</dbReference>
<keyword evidence="2" id="KW-1185">Reference proteome</keyword>
<dbReference type="EMBL" id="SDHZ01000001">
    <property type="protein sequence ID" value="RXK86809.1"/>
    <property type="molecule type" value="Genomic_DNA"/>
</dbReference>
<dbReference type="Proteomes" id="UP000290545">
    <property type="component" value="Unassembled WGS sequence"/>
</dbReference>
<dbReference type="RefSeq" id="WP_129002558.1">
    <property type="nucleotide sequence ID" value="NZ_SDHZ01000001.1"/>
</dbReference>
<gene>
    <name evidence="1" type="ORF">ESB13_08430</name>
</gene>
<dbReference type="OrthoDB" id="9811239at2"/>
<dbReference type="SUPFAM" id="SSF53756">
    <property type="entry name" value="UDP-Glycosyltransferase/glycogen phosphorylase"/>
    <property type="match status" value="1"/>
</dbReference>
<organism evidence="1 2">
    <name type="scientific">Filimonas effusa</name>
    <dbReference type="NCBI Taxonomy" id="2508721"/>
    <lineage>
        <taxon>Bacteria</taxon>
        <taxon>Pseudomonadati</taxon>
        <taxon>Bacteroidota</taxon>
        <taxon>Chitinophagia</taxon>
        <taxon>Chitinophagales</taxon>
        <taxon>Chitinophagaceae</taxon>
        <taxon>Filimonas</taxon>
    </lineage>
</organism>
<evidence type="ECO:0000313" key="1">
    <source>
        <dbReference type="EMBL" id="RXK86809.1"/>
    </source>
</evidence>
<dbReference type="Pfam" id="PF13692">
    <property type="entry name" value="Glyco_trans_1_4"/>
    <property type="match status" value="1"/>
</dbReference>
<comment type="caution">
    <text evidence="1">The sequence shown here is derived from an EMBL/GenBank/DDBJ whole genome shotgun (WGS) entry which is preliminary data.</text>
</comment>
<dbReference type="AlphaFoldDB" id="A0A4Q1DDZ4"/>
<keyword evidence="1" id="KW-0808">Transferase</keyword>
<proteinExistence type="predicted"/>
<dbReference type="Gene3D" id="3.40.50.2000">
    <property type="entry name" value="Glycogen Phosphorylase B"/>
    <property type="match status" value="2"/>
</dbReference>
<reference evidence="1 2" key="1">
    <citation type="submission" date="2019-01" db="EMBL/GenBank/DDBJ databases">
        <title>Filimonas sp. strain TTM-71.</title>
        <authorList>
            <person name="Chen W.-M."/>
        </authorList>
    </citation>
    <scope>NUCLEOTIDE SEQUENCE [LARGE SCALE GENOMIC DNA]</scope>
    <source>
        <strain evidence="1 2">TTM-71</strain>
    </source>
</reference>
<name>A0A4Q1DDZ4_9BACT</name>
<protein>
    <submittedName>
        <fullName evidence="1">Glycosyltransferase</fullName>
    </submittedName>
</protein>
<evidence type="ECO:0000313" key="2">
    <source>
        <dbReference type="Proteomes" id="UP000290545"/>
    </source>
</evidence>
<accession>A0A4Q1DDZ4</accession>
<dbReference type="GO" id="GO:0016740">
    <property type="term" value="F:transferase activity"/>
    <property type="evidence" value="ECO:0007669"/>
    <property type="project" value="UniProtKB-KW"/>
</dbReference>